<reference evidence="5" key="1">
    <citation type="journal article" date="2021" name="PeerJ">
        <title>Extensive microbial diversity within the chicken gut microbiome revealed by metagenomics and culture.</title>
        <authorList>
            <person name="Gilroy R."/>
            <person name="Ravi A."/>
            <person name="Getino M."/>
            <person name="Pursley I."/>
            <person name="Horton D.L."/>
            <person name="Alikhan N.F."/>
            <person name="Baker D."/>
            <person name="Gharbi K."/>
            <person name="Hall N."/>
            <person name="Watson M."/>
            <person name="Adriaenssens E.M."/>
            <person name="Foster-Nyarko E."/>
            <person name="Jarju S."/>
            <person name="Secka A."/>
            <person name="Antonio M."/>
            <person name="Oren A."/>
            <person name="Chaudhuri R.R."/>
            <person name="La Ragione R."/>
            <person name="Hildebrand F."/>
            <person name="Pallen M.J."/>
        </authorList>
    </citation>
    <scope>NUCLEOTIDE SEQUENCE</scope>
    <source>
        <strain evidence="5">CHK195-6426</strain>
    </source>
</reference>
<name>A0A9D1R6R8_9FIRM</name>
<keyword evidence="1" id="KW-0378">Hydrolase</keyword>
<keyword evidence="3" id="KW-0472">Membrane</keyword>
<dbReference type="PANTHER" id="PTHR30404">
    <property type="entry name" value="N-ACETYLMURAMOYL-L-ALANINE AMIDASE"/>
    <property type="match status" value="1"/>
</dbReference>
<evidence type="ECO:0000256" key="2">
    <source>
        <dbReference type="SAM" id="MobiDB-lite"/>
    </source>
</evidence>
<comment type="caution">
    <text evidence="5">The sequence shown here is derived from an EMBL/GenBank/DDBJ whole genome shotgun (WGS) entry which is preliminary data.</text>
</comment>
<dbReference type="GO" id="GO:0009253">
    <property type="term" value="P:peptidoglycan catabolic process"/>
    <property type="evidence" value="ECO:0007669"/>
    <property type="project" value="InterPro"/>
</dbReference>
<dbReference type="Proteomes" id="UP000824265">
    <property type="component" value="Unassembled WGS sequence"/>
</dbReference>
<keyword evidence="3" id="KW-0812">Transmembrane</keyword>
<gene>
    <name evidence="5" type="ORF">H9742_12465</name>
</gene>
<organism evidence="5 6">
    <name type="scientific">Candidatus Acetatifactor stercoripullorum</name>
    <dbReference type="NCBI Taxonomy" id="2838414"/>
    <lineage>
        <taxon>Bacteria</taxon>
        <taxon>Bacillati</taxon>
        <taxon>Bacillota</taxon>
        <taxon>Clostridia</taxon>
        <taxon>Lachnospirales</taxon>
        <taxon>Lachnospiraceae</taxon>
        <taxon>Acetatifactor</taxon>
    </lineage>
</organism>
<evidence type="ECO:0000256" key="1">
    <source>
        <dbReference type="ARBA" id="ARBA00022801"/>
    </source>
</evidence>
<dbReference type="SUPFAM" id="SSF53187">
    <property type="entry name" value="Zn-dependent exopeptidases"/>
    <property type="match status" value="1"/>
</dbReference>
<dbReference type="RefSeq" id="WP_318704254.1">
    <property type="nucleotide sequence ID" value="NZ_CALWMU010000024.1"/>
</dbReference>
<feature type="domain" description="MurNAc-LAA" evidence="4">
    <location>
        <begin position="126"/>
        <end position="248"/>
    </location>
</feature>
<sequence>MLYKRNRSGLPQMRQLILSGVPVNGKIFFAAMCSVLAALFFWGARVQAAYRVQPVDETLVVVIDPGHGGENEGTAEGRLTLEDAALEKEMTLVTAKAMYDELCLYDNVEVYLTRTEDVDLSLKERAEFAASVGADFLFSIHYNASPSHDLFGSEVWISAETPFNAYGYQFGCIQLDTMHSMGLFLRGVKTRVNDSGKDYYGIIREASALNIPAVIIEHCHVDEERDIPFCSTSKSWADLGRADALSVAKYFGLSSSALGVDYSGFSETLPEVKEHARVQQTLKDETPPDVCSVEFLDADYQTGELSVTVTAADYDSPLLYYDYSIDGGETYSVLYPWPGSNALEGTYTDTFALSLTIPSGVMPSVVVRAYNLFDVPAKSNCLMSLQEFWYGEEAEEQGAESFAEPEKEQTDSPGTKTFLPASADALEQESPQSFLSFLMLCLLFVVLLFAMILTCQAVSLSLRRRKRGRQRRKEEGDSRNHRK</sequence>
<reference evidence="5" key="2">
    <citation type="submission" date="2021-04" db="EMBL/GenBank/DDBJ databases">
        <authorList>
            <person name="Gilroy R."/>
        </authorList>
    </citation>
    <scope>NUCLEOTIDE SEQUENCE</scope>
    <source>
        <strain evidence="5">CHK195-6426</strain>
    </source>
</reference>
<dbReference type="Pfam" id="PF01520">
    <property type="entry name" value="Amidase_3"/>
    <property type="match status" value="1"/>
</dbReference>
<dbReference type="AlphaFoldDB" id="A0A9D1R6R8"/>
<dbReference type="PANTHER" id="PTHR30404:SF0">
    <property type="entry name" value="N-ACETYLMURAMOYL-L-ALANINE AMIDASE AMIC"/>
    <property type="match status" value="1"/>
</dbReference>
<dbReference type="EMBL" id="DXGH01000071">
    <property type="protein sequence ID" value="HIW82309.1"/>
    <property type="molecule type" value="Genomic_DNA"/>
</dbReference>
<protein>
    <submittedName>
        <fullName evidence="5">N-acetylmuramoyl-L-alanine amidase</fullName>
    </submittedName>
</protein>
<evidence type="ECO:0000313" key="5">
    <source>
        <dbReference type="EMBL" id="HIW82309.1"/>
    </source>
</evidence>
<feature type="region of interest" description="Disordered" evidence="2">
    <location>
        <begin position="399"/>
        <end position="418"/>
    </location>
</feature>
<dbReference type="Gene3D" id="3.40.630.40">
    <property type="entry name" value="Zn-dependent exopeptidases"/>
    <property type="match status" value="1"/>
</dbReference>
<evidence type="ECO:0000313" key="6">
    <source>
        <dbReference type="Proteomes" id="UP000824265"/>
    </source>
</evidence>
<evidence type="ECO:0000256" key="3">
    <source>
        <dbReference type="SAM" id="Phobius"/>
    </source>
</evidence>
<feature type="transmembrane region" description="Helical" evidence="3">
    <location>
        <begin position="434"/>
        <end position="462"/>
    </location>
</feature>
<dbReference type="InterPro" id="IPR050695">
    <property type="entry name" value="N-acetylmuramoyl_amidase_3"/>
</dbReference>
<keyword evidence="3" id="KW-1133">Transmembrane helix</keyword>
<dbReference type="InterPro" id="IPR002508">
    <property type="entry name" value="MurNAc-LAA_cat"/>
</dbReference>
<feature type="transmembrane region" description="Helical" evidence="3">
    <location>
        <begin position="21"/>
        <end position="44"/>
    </location>
</feature>
<dbReference type="GO" id="GO:0030288">
    <property type="term" value="C:outer membrane-bounded periplasmic space"/>
    <property type="evidence" value="ECO:0007669"/>
    <property type="project" value="TreeGrafter"/>
</dbReference>
<dbReference type="CDD" id="cd02696">
    <property type="entry name" value="MurNAc-LAA"/>
    <property type="match status" value="1"/>
</dbReference>
<dbReference type="SMART" id="SM00646">
    <property type="entry name" value="Ami_3"/>
    <property type="match status" value="1"/>
</dbReference>
<evidence type="ECO:0000259" key="4">
    <source>
        <dbReference type="SMART" id="SM00646"/>
    </source>
</evidence>
<accession>A0A9D1R6R8</accession>
<dbReference type="GO" id="GO:0008745">
    <property type="term" value="F:N-acetylmuramoyl-L-alanine amidase activity"/>
    <property type="evidence" value="ECO:0007669"/>
    <property type="project" value="InterPro"/>
</dbReference>
<proteinExistence type="predicted"/>